<dbReference type="Proteomes" id="UP001333102">
    <property type="component" value="Chromosome"/>
</dbReference>
<dbReference type="InterPro" id="IPR037522">
    <property type="entry name" value="HD_GYP_dom"/>
</dbReference>
<name>A0ABZ1BN17_9FIRM</name>
<protein>
    <submittedName>
        <fullName evidence="4">Diguanylate cyclase</fullName>
        <ecNumber evidence="4">2.7.7.65</ecNumber>
    </submittedName>
</protein>
<dbReference type="SUPFAM" id="SSF55781">
    <property type="entry name" value="GAF domain-like"/>
    <property type="match status" value="2"/>
</dbReference>
<dbReference type="InterPro" id="IPR029787">
    <property type="entry name" value="Nucleotide_cyclase"/>
</dbReference>
<keyword evidence="5" id="KW-1185">Reference proteome</keyword>
<keyword evidence="4" id="KW-0548">Nucleotidyltransferase</keyword>
<dbReference type="GO" id="GO:0052621">
    <property type="term" value="F:diguanylate cyclase activity"/>
    <property type="evidence" value="ECO:0007669"/>
    <property type="project" value="UniProtKB-EC"/>
</dbReference>
<dbReference type="PANTHER" id="PTHR43155">
    <property type="entry name" value="CYCLIC DI-GMP PHOSPHODIESTERASE PA4108-RELATED"/>
    <property type="match status" value="1"/>
</dbReference>
<feature type="domain" description="GGDEF" evidence="2">
    <location>
        <begin position="642"/>
        <end position="776"/>
    </location>
</feature>
<evidence type="ECO:0000259" key="2">
    <source>
        <dbReference type="PROSITE" id="PS50887"/>
    </source>
</evidence>
<dbReference type="Pfam" id="PF00990">
    <property type="entry name" value="GGDEF"/>
    <property type="match status" value="1"/>
</dbReference>
<dbReference type="Gene3D" id="1.10.3210.10">
    <property type="entry name" value="Hypothetical protein af1432"/>
    <property type="match status" value="1"/>
</dbReference>
<dbReference type="SMART" id="SM00065">
    <property type="entry name" value="GAF"/>
    <property type="match status" value="2"/>
</dbReference>
<dbReference type="InterPro" id="IPR000160">
    <property type="entry name" value="GGDEF_dom"/>
</dbReference>
<dbReference type="PROSITE" id="PS51832">
    <property type="entry name" value="HD_GYP"/>
    <property type="match status" value="1"/>
</dbReference>
<dbReference type="CDD" id="cd00077">
    <property type="entry name" value="HDc"/>
    <property type="match status" value="1"/>
</dbReference>
<dbReference type="InterPro" id="IPR003607">
    <property type="entry name" value="HD/PDEase_dom"/>
</dbReference>
<dbReference type="Pfam" id="PF01590">
    <property type="entry name" value="GAF"/>
    <property type="match status" value="1"/>
</dbReference>
<dbReference type="Gene3D" id="3.30.70.270">
    <property type="match status" value="1"/>
</dbReference>
<dbReference type="PANTHER" id="PTHR43155:SF2">
    <property type="entry name" value="CYCLIC DI-GMP PHOSPHODIESTERASE PA4108"/>
    <property type="match status" value="1"/>
</dbReference>
<proteinExistence type="predicted"/>
<accession>A0ABZ1BN17</accession>
<dbReference type="PROSITE" id="PS50887">
    <property type="entry name" value="GGDEF"/>
    <property type="match status" value="1"/>
</dbReference>
<dbReference type="InterPro" id="IPR029016">
    <property type="entry name" value="GAF-like_dom_sf"/>
</dbReference>
<dbReference type="CDD" id="cd01949">
    <property type="entry name" value="GGDEF"/>
    <property type="match status" value="1"/>
</dbReference>
<dbReference type="Pfam" id="PF13487">
    <property type="entry name" value="HD_5"/>
    <property type="match status" value="1"/>
</dbReference>
<evidence type="ECO:0000259" key="3">
    <source>
        <dbReference type="PROSITE" id="PS51832"/>
    </source>
</evidence>
<dbReference type="SUPFAM" id="SSF55073">
    <property type="entry name" value="Nucleotide cyclase"/>
    <property type="match status" value="1"/>
</dbReference>
<dbReference type="SMART" id="SM00267">
    <property type="entry name" value="GGDEF"/>
    <property type="match status" value="1"/>
</dbReference>
<feature type="region of interest" description="Disordered" evidence="1">
    <location>
        <begin position="116"/>
        <end position="135"/>
    </location>
</feature>
<dbReference type="EC" id="2.7.7.65" evidence="4"/>
<gene>
    <name evidence="4" type="ORF">VLY81_11655</name>
</gene>
<evidence type="ECO:0000313" key="5">
    <source>
        <dbReference type="Proteomes" id="UP001333102"/>
    </source>
</evidence>
<evidence type="ECO:0000313" key="4">
    <source>
        <dbReference type="EMBL" id="WRP14069.1"/>
    </source>
</evidence>
<dbReference type="SMART" id="SM00471">
    <property type="entry name" value="HDc"/>
    <property type="match status" value="1"/>
</dbReference>
<evidence type="ECO:0000256" key="1">
    <source>
        <dbReference type="SAM" id="MobiDB-lite"/>
    </source>
</evidence>
<sequence>MATRSIGRHASAFGRRPVGVEPRLARSLDRLTRYGQQAAGASDAAAILRLTVDAAIGVLHAQAAAVLTLDAGEGRWDVAACSGVSPQAVREWLQRVDGGSLSQALGRSRLVEWTASAGPHEEGAAGQRPTAWPGRRLIGAPMTGRGRRPIGILVVSVRPGRGLPQALRSRLAELLAQMASAACDRATLASEGRELYLSGIRSLVAAIDARDPSARGHSQRVAFYSRRIAEVLGMAPEWVERVELAALLHDVGKIGIADSVLRKPGPLDPAERAVMMAHAELGARIVGANPALAELVPLVRHHHEWYSGRGYPDGLKGEAIPLGAAIISVADAFDTMTTGRPYRRASSLEEAMEELRRSAGTQFHPRVVEALAEALAEDEAAGAAYVFQLRGWVQEGGERDAVREGPPPPAGEVAASPEATSRDWPGLEGARVVPPPSDRQAGRITPAHTKQLAALYRLAQALHDILDLPSLLQHVLRIIQTELGFRDCALFLVDRQSEDLLLVAASGAFAGLEGLRLAKDQGVNGWVATHGLPVLVPDVSREPRYHPGPPTTRSEVVVPMVAGSRVIGTLTVDSSRLDAFSVEEVQILATIAQQAAVAVEVAQMHEQSRRDAVRDGLTQLYNHRHFYDRLEAEVERAARFGQGLQVALGDIDRLKEINDNFGHLAGDAVLVTLARVLRDHARRYDTVARYGGDEFAIIMPQTDRQGARAAIARLDRAIAEATVDWQGARLALPWVSWGVAGFPEDGSRPSELVAAADARMYEAKRRRVRAQEGGSR</sequence>
<feature type="domain" description="HD-GYP" evidence="3">
    <location>
        <begin position="192"/>
        <end position="387"/>
    </location>
</feature>
<dbReference type="InterPro" id="IPR043128">
    <property type="entry name" value="Rev_trsase/Diguanyl_cyclase"/>
</dbReference>
<keyword evidence="4" id="KW-0808">Transferase</keyword>
<dbReference type="NCBIfam" id="TIGR00254">
    <property type="entry name" value="GGDEF"/>
    <property type="match status" value="1"/>
</dbReference>
<dbReference type="SUPFAM" id="SSF109604">
    <property type="entry name" value="HD-domain/PDEase-like"/>
    <property type="match status" value="1"/>
</dbReference>
<dbReference type="Gene3D" id="3.30.450.40">
    <property type="match status" value="2"/>
</dbReference>
<feature type="region of interest" description="Disordered" evidence="1">
    <location>
        <begin position="398"/>
        <end position="427"/>
    </location>
</feature>
<dbReference type="RefSeq" id="WP_324668359.1">
    <property type="nucleotide sequence ID" value="NZ_CP141614.1"/>
</dbReference>
<dbReference type="InterPro" id="IPR003018">
    <property type="entry name" value="GAF"/>
</dbReference>
<dbReference type="EMBL" id="CP141614">
    <property type="protein sequence ID" value="WRP14069.1"/>
    <property type="molecule type" value="Genomic_DNA"/>
</dbReference>
<reference evidence="5" key="1">
    <citation type="submission" date="2023-12" db="EMBL/GenBank/DDBJ databases">
        <title>Novel isolates from deep terrestrial aquifers shed light on the physiology and ecology of the class Limnochordia.</title>
        <authorList>
            <person name="Karnachuk O.V."/>
            <person name="Lukina A.P."/>
            <person name="Avakyan M.R."/>
            <person name="Kadnikov V."/>
            <person name="Begmatov S."/>
            <person name="Beletsky A.V."/>
            <person name="Mardanov A.V."/>
            <person name="Ravin N.V."/>
        </authorList>
    </citation>
    <scope>NUCLEOTIDE SEQUENCE [LARGE SCALE GENOMIC DNA]</scope>
    <source>
        <strain evidence="5">LN</strain>
    </source>
</reference>
<organism evidence="4 5">
    <name type="scientific">Geochorda subterranea</name>
    <dbReference type="NCBI Taxonomy" id="3109564"/>
    <lineage>
        <taxon>Bacteria</taxon>
        <taxon>Bacillati</taxon>
        <taxon>Bacillota</taxon>
        <taxon>Limnochordia</taxon>
        <taxon>Limnochordales</taxon>
        <taxon>Geochordaceae</taxon>
        <taxon>Geochorda</taxon>
    </lineage>
</organism>